<dbReference type="PANTHER" id="PTHR35004">
    <property type="entry name" value="TRANSPOSASE RV3428C-RELATED"/>
    <property type="match status" value="1"/>
</dbReference>
<feature type="region of interest" description="Disordered" evidence="2">
    <location>
        <begin position="489"/>
        <end position="513"/>
    </location>
</feature>
<accession>A0A2L0EHN8</accession>
<proteinExistence type="inferred from homology"/>
<evidence type="ECO:0000259" key="3">
    <source>
        <dbReference type="PROSITE" id="PS50994"/>
    </source>
</evidence>
<organism evidence="4 5">
    <name type="scientific">Sorangium cellulosum</name>
    <name type="common">Polyangium cellulosum</name>
    <dbReference type="NCBI Taxonomy" id="56"/>
    <lineage>
        <taxon>Bacteria</taxon>
        <taxon>Pseudomonadati</taxon>
        <taxon>Myxococcota</taxon>
        <taxon>Polyangia</taxon>
        <taxon>Polyangiales</taxon>
        <taxon>Polyangiaceae</taxon>
        <taxon>Sorangium</taxon>
    </lineage>
</organism>
<reference evidence="4 5" key="1">
    <citation type="submission" date="2015-09" db="EMBL/GenBank/DDBJ databases">
        <title>Sorangium comparison.</title>
        <authorList>
            <person name="Zaburannyi N."/>
            <person name="Bunk B."/>
            <person name="Overmann J."/>
            <person name="Mueller R."/>
        </authorList>
    </citation>
    <scope>NUCLEOTIDE SEQUENCE [LARGE SCALE GENOMIC DNA]</scope>
    <source>
        <strain evidence="4 5">So ce26</strain>
    </source>
</reference>
<feature type="domain" description="Integrase catalytic" evidence="3">
    <location>
        <begin position="119"/>
        <end position="294"/>
    </location>
</feature>
<dbReference type="Proteomes" id="UP000238348">
    <property type="component" value="Chromosome"/>
</dbReference>
<name>A0A2L0EHN8_SORCE</name>
<dbReference type="GO" id="GO:0015074">
    <property type="term" value="P:DNA integration"/>
    <property type="evidence" value="ECO:0007669"/>
    <property type="project" value="InterPro"/>
</dbReference>
<dbReference type="Pfam" id="PF22483">
    <property type="entry name" value="Mu-transpos_C_2"/>
    <property type="match status" value="1"/>
</dbReference>
<evidence type="ECO:0000256" key="1">
    <source>
        <dbReference type="ARBA" id="ARBA00009277"/>
    </source>
</evidence>
<comment type="similarity">
    <text evidence="1">Belongs to the transposase IS21/IS408/IS1162 family.</text>
</comment>
<gene>
    <name evidence="4" type="primary">int</name>
    <name evidence="4" type="ORF">SOCE26_001900</name>
</gene>
<evidence type="ECO:0000313" key="4">
    <source>
        <dbReference type="EMBL" id="AUX38812.1"/>
    </source>
</evidence>
<dbReference type="InterPro" id="IPR054353">
    <property type="entry name" value="IstA-like_C"/>
</dbReference>
<dbReference type="RefSeq" id="WP_104976873.1">
    <property type="nucleotide sequence ID" value="NZ_CP012673.1"/>
</dbReference>
<dbReference type="PROSITE" id="PS50994">
    <property type="entry name" value="INTEGRASE"/>
    <property type="match status" value="1"/>
</dbReference>
<dbReference type="InterPro" id="IPR036397">
    <property type="entry name" value="RNaseH_sf"/>
</dbReference>
<dbReference type="EMBL" id="CP012673">
    <property type="protein sequence ID" value="AUX38812.1"/>
    <property type="molecule type" value="Genomic_DNA"/>
</dbReference>
<dbReference type="InterPro" id="IPR012337">
    <property type="entry name" value="RNaseH-like_sf"/>
</dbReference>
<dbReference type="InterPro" id="IPR001584">
    <property type="entry name" value="Integrase_cat-core"/>
</dbReference>
<dbReference type="OrthoDB" id="9798623at2"/>
<dbReference type="Gene3D" id="3.30.420.10">
    <property type="entry name" value="Ribonuclease H-like superfamily/Ribonuclease H"/>
    <property type="match status" value="1"/>
</dbReference>
<dbReference type="SUPFAM" id="SSF53098">
    <property type="entry name" value="Ribonuclease H-like"/>
    <property type="match status" value="1"/>
</dbReference>
<dbReference type="AlphaFoldDB" id="A0A2L0EHN8"/>
<evidence type="ECO:0000256" key="2">
    <source>
        <dbReference type="SAM" id="MobiDB-lite"/>
    </source>
</evidence>
<sequence>MKGWYRPVTEEESATILRLHHAEGWPVGTISAELGRHHDTVEAVLAHAGLGVQKVSTRARLVDPFLPFMKETLAKYPRLRASRLWSMVKARGYTGSKSGFRAIVSRLRPRPHAEAYLRRTVLPGQEAQVDWAHFGKVAMGRALRDLWLLVIVLSYSRLRFMRFSLRAAMPSFLSGHVEAFRFFGAVPRTILYDNLKSAVLEREGDAVRFHPTMLALAGHYRFEPRACAPYRPNEKGRVERAIRDVRESFFAARQYRSIEELNEQARAWCLEIARERRVPDARDLTVEEAFLEERPKMVELVADDFPVEERVEVRVGKTPYVRFDKNDYSVPHPHVQRHLTVIATDDRVRVVDPSDPTQVLADHARSFDRDQRIEEPSHLRALVAQKRRAHQSRGFDRLFSVVPSSRVMMEKIAERGGNLGATTQGLLQLLERVGAELLERAVAESVAHDQPHLRAVHHALDRLRHEAGQPPPLSEPVTTDARAAVQVRPHALSTYDRLHAPGEPEGGAHDDPS</sequence>
<dbReference type="GO" id="GO:0003676">
    <property type="term" value="F:nucleic acid binding"/>
    <property type="evidence" value="ECO:0007669"/>
    <property type="project" value="InterPro"/>
</dbReference>
<feature type="compositionally biased region" description="Basic and acidic residues" evidence="2">
    <location>
        <begin position="496"/>
        <end position="513"/>
    </location>
</feature>
<evidence type="ECO:0000313" key="5">
    <source>
        <dbReference type="Proteomes" id="UP000238348"/>
    </source>
</evidence>
<protein>
    <submittedName>
        <fullName evidence="4">Integrase</fullName>
    </submittedName>
</protein>
<dbReference type="NCBIfam" id="NF033546">
    <property type="entry name" value="transpos_IS21"/>
    <property type="match status" value="1"/>
</dbReference>